<keyword evidence="2" id="KW-0479">Metal-binding</keyword>
<dbReference type="PANTHER" id="PTHR46696">
    <property type="entry name" value="P450, PUTATIVE (EUROFUNG)-RELATED"/>
    <property type="match status" value="1"/>
</dbReference>
<keyword evidence="2" id="KW-0408">Iron</keyword>
<accession>A0ABW8LZJ1</accession>
<dbReference type="PANTHER" id="PTHR46696:SF1">
    <property type="entry name" value="CYTOCHROME P450 YJIB-RELATED"/>
    <property type="match status" value="1"/>
</dbReference>
<keyword evidence="2" id="KW-0560">Oxidoreductase</keyword>
<dbReference type="RefSeq" id="WP_404748336.1">
    <property type="nucleotide sequence ID" value="NZ_JBJDQH010000017.1"/>
</dbReference>
<dbReference type="InterPro" id="IPR036396">
    <property type="entry name" value="Cyt_P450_sf"/>
</dbReference>
<proteinExistence type="inferred from homology"/>
<protein>
    <submittedName>
        <fullName evidence="3">Cytochrome P450</fullName>
    </submittedName>
</protein>
<dbReference type="PROSITE" id="PS00086">
    <property type="entry name" value="CYTOCHROME_P450"/>
    <property type="match status" value="1"/>
</dbReference>
<keyword evidence="2" id="KW-0503">Monooxygenase</keyword>
<sequence length="399" mass="44750">MSIIFDPRDPSVRTNPYPIYRRLRETDPIHQSHFGYWILSRYADVDAVLRAPGASSEFYRDRTWANRRGGPNSPLVQSVREWMLMLDGPAHRRIRGAISKVFTRAAVERLRPRIAAETARLLDAVGDGKTDLIHSLALPLPVTVTCELLGLPGSDRDQCRRWTEQISRVIDPSITAEDAVEMNAAEVEFREYVADHLKERRSAPRDDILSLLLHAEVDGGRLTEAEIIANVQFLFVAGHETTVNLIGNGLLALLRHPDQLRMLRDNPEIIADSIDEITRYDPPVQIVSRLLTEDVPLADVTLPAGAKVMLLFGAASRDPERYPDPDRLDLTRTGVKTLAFSGGPHYCIGAALGKLETSMVLTELLRRYSTIELADDDNLVWRPNVSFRGLQELPLQLVC</sequence>
<dbReference type="PRINTS" id="PR00359">
    <property type="entry name" value="BP450"/>
</dbReference>
<gene>
    <name evidence="3" type="ORF">ACI2L5_41420</name>
</gene>
<dbReference type="CDD" id="cd20625">
    <property type="entry name" value="CYP164-like"/>
    <property type="match status" value="1"/>
</dbReference>
<dbReference type="SUPFAM" id="SSF48264">
    <property type="entry name" value="Cytochrome P450"/>
    <property type="match status" value="1"/>
</dbReference>
<evidence type="ECO:0000313" key="3">
    <source>
        <dbReference type="EMBL" id="MFK4271337.1"/>
    </source>
</evidence>
<dbReference type="Proteomes" id="UP001620295">
    <property type="component" value="Unassembled WGS sequence"/>
</dbReference>
<reference evidence="3 4" key="1">
    <citation type="submission" date="2024-11" db="EMBL/GenBank/DDBJ databases">
        <title>The Natural Products Discovery Center: Release of the First 8490 Sequenced Strains for Exploring Actinobacteria Biosynthetic Diversity.</title>
        <authorList>
            <person name="Kalkreuter E."/>
            <person name="Kautsar S.A."/>
            <person name="Yang D."/>
            <person name="Bader C.D."/>
            <person name="Teijaro C.N."/>
            <person name="Fluegel L."/>
            <person name="Davis C.M."/>
            <person name="Simpson J.R."/>
            <person name="Lauterbach L."/>
            <person name="Steele A.D."/>
            <person name="Gui C."/>
            <person name="Meng S."/>
            <person name="Li G."/>
            <person name="Viehrig K."/>
            <person name="Ye F."/>
            <person name="Su P."/>
            <person name="Kiefer A.F."/>
            <person name="Nichols A."/>
            <person name="Cepeda A.J."/>
            <person name="Yan W."/>
            <person name="Fan B."/>
            <person name="Jiang Y."/>
            <person name="Adhikari A."/>
            <person name="Zheng C.-J."/>
            <person name="Schuster L."/>
            <person name="Cowan T.M."/>
            <person name="Smanski M.J."/>
            <person name="Chevrette M.G."/>
            <person name="De Carvalho L.P.S."/>
            <person name="Shen B."/>
        </authorList>
    </citation>
    <scope>NUCLEOTIDE SEQUENCE [LARGE SCALE GENOMIC DNA]</scope>
    <source>
        <strain evidence="3 4">NPDC020863</strain>
    </source>
</reference>
<dbReference type="InterPro" id="IPR001128">
    <property type="entry name" value="Cyt_P450"/>
</dbReference>
<name>A0ABW8LZJ1_9ACTN</name>
<dbReference type="EMBL" id="JBJDQH010000017">
    <property type="protein sequence ID" value="MFK4271337.1"/>
    <property type="molecule type" value="Genomic_DNA"/>
</dbReference>
<evidence type="ECO:0000256" key="1">
    <source>
        <dbReference type="ARBA" id="ARBA00010617"/>
    </source>
</evidence>
<keyword evidence="4" id="KW-1185">Reference proteome</keyword>
<dbReference type="InterPro" id="IPR002397">
    <property type="entry name" value="Cyt_P450_B"/>
</dbReference>
<dbReference type="Gene3D" id="1.10.630.10">
    <property type="entry name" value="Cytochrome P450"/>
    <property type="match status" value="1"/>
</dbReference>
<evidence type="ECO:0000256" key="2">
    <source>
        <dbReference type="RuleBase" id="RU000461"/>
    </source>
</evidence>
<dbReference type="Pfam" id="PF00067">
    <property type="entry name" value="p450"/>
    <property type="match status" value="1"/>
</dbReference>
<comment type="caution">
    <text evidence="3">The sequence shown here is derived from an EMBL/GenBank/DDBJ whole genome shotgun (WGS) entry which is preliminary data.</text>
</comment>
<dbReference type="InterPro" id="IPR017972">
    <property type="entry name" value="Cyt_P450_CS"/>
</dbReference>
<keyword evidence="2" id="KW-0349">Heme</keyword>
<evidence type="ECO:0000313" key="4">
    <source>
        <dbReference type="Proteomes" id="UP001620295"/>
    </source>
</evidence>
<comment type="similarity">
    <text evidence="1 2">Belongs to the cytochrome P450 family.</text>
</comment>
<organism evidence="3 4">
    <name type="scientific">Streptomyces milbemycinicus</name>
    <dbReference type="NCBI Taxonomy" id="476552"/>
    <lineage>
        <taxon>Bacteria</taxon>
        <taxon>Bacillati</taxon>
        <taxon>Actinomycetota</taxon>
        <taxon>Actinomycetes</taxon>
        <taxon>Kitasatosporales</taxon>
        <taxon>Streptomycetaceae</taxon>
        <taxon>Streptomyces</taxon>
    </lineage>
</organism>